<dbReference type="PANTHER" id="PTHR11748">
    <property type="entry name" value="D-LACTATE DEHYDROGENASE"/>
    <property type="match status" value="1"/>
</dbReference>
<dbReference type="InterPro" id="IPR016164">
    <property type="entry name" value="FAD-linked_Oxase-like_C"/>
</dbReference>
<dbReference type="EC" id="1.1.99.14" evidence="4"/>
<keyword evidence="5" id="KW-1185">Reference proteome</keyword>
<dbReference type="SUPFAM" id="SSF55103">
    <property type="entry name" value="FAD-linked oxidases, C-terminal domain"/>
    <property type="match status" value="1"/>
</dbReference>
<dbReference type="GO" id="GO:0019154">
    <property type="term" value="F:glycolate dehydrogenase activity"/>
    <property type="evidence" value="ECO:0007669"/>
    <property type="project" value="UniProtKB-EC"/>
</dbReference>
<dbReference type="InterPro" id="IPR016166">
    <property type="entry name" value="FAD-bd_PCMH"/>
</dbReference>
<dbReference type="Gene3D" id="3.30.465.10">
    <property type="match status" value="1"/>
</dbReference>
<evidence type="ECO:0000256" key="2">
    <source>
        <dbReference type="ARBA" id="ARBA00022827"/>
    </source>
</evidence>
<dbReference type="InterPro" id="IPR006094">
    <property type="entry name" value="Oxid_FAD_bind_N"/>
</dbReference>
<evidence type="ECO:0000256" key="1">
    <source>
        <dbReference type="ARBA" id="ARBA00022630"/>
    </source>
</evidence>
<evidence type="ECO:0000313" key="5">
    <source>
        <dbReference type="Proteomes" id="UP000587991"/>
    </source>
</evidence>
<accession>A0A847SAX6</accession>
<dbReference type="Pfam" id="PF01565">
    <property type="entry name" value="FAD_binding_4"/>
    <property type="match status" value="1"/>
</dbReference>
<dbReference type="PROSITE" id="PS51387">
    <property type="entry name" value="FAD_PCMH"/>
    <property type="match status" value="1"/>
</dbReference>
<dbReference type="AlphaFoldDB" id="A0A847SAX6"/>
<dbReference type="RefSeq" id="WP_168877744.1">
    <property type="nucleotide sequence ID" value="NZ_JABAIM010000003.1"/>
</dbReference>
<dbReference type="PANTHER" id="PTHR11748:SF103">
    <property type="entry name" value="GLYCOLATE OXIDASE SUBUNIT GLCE"/>
    <property type="match status" value="1"/>
</dbReference>
<dbReference type="SUPFAM" id="SSF56176">
    <property type="entry name" value="FAD-binding/transporter-associated domain-like"/>
    <property type="match status" value="1"/>
</dbReference>
<name>A0A847SAX6_9NEIS</name>
<gene>
    <name evidence="4" type="primary">glcE</name>
    <name evidence="4" type="ORF">HF682_12950</name>
</gene>
<feature type="domain" description="FAD-binding PCMH-type" evidence="3">
    <location>
        <begin position="1"/>
        <end position="168"/>
    </location>
</feature>
<reference evidence="4 5" key="1">
    <citation type="submission" date="2020-04" db="EMBL/GenBank/DDBJ databases">
        <title>Draft genome of Leeia sp. IMCC25680.</title>
        <authorList>
            <person name="Song J."/>
            <person name="Cho J.-C."/>
        </authorList>
    </citation>
    <scope>NUCLEOTIDE SEQUENCE [LARGE SCALE GENOMIC DNA]</scope>
    <source>
        <strain evidence="4 5">IMCC25680</strain>
    </source>
</reference>
<proteinExistence type="predicted"/>
<dbReference type="GO" id="GO:0071949">
    <property type="term" value="F:FAD binding"/>
    <property type="evidence" value="ECO:0007669"/>
    <property type="project" value="InterPro"/>
</dbReference>
<keyword evidence="2" id="KW-0274">FAD</keyword>
<protein>
    <submittedName>
        <fullName evidence="4">Glycolate oxidase subunit GlcE</fullName>
        <ecNumber evidence="4">1.1.99.14</ecNumber>
    </submittedName>
</protein>
<dbReference type="NCBIfam" id="NF008439">
    <property type="entry name" value="PRK11282.1"/>
    <property type="match status" value="1"/>
</dbReference>
<dbReference type="Proteomes" id="UP000587991">
    <property type="component" value="Unassembled WGS sequence"/>
</dbReference>
<keyword evidence="4" id="KW-0560">Oxidoreductase</keyword>
<keyword evidence="1" id="KW-0285">Flavoprotein</keyword>
<dbReference type="EMBL" id="JABAIM010000003">
    <property type="protein sequence ID" value="NLR76067.1"/>
    <property type="molecule type" value="Genomic_DNA"/>
</dbReference>
<evidence type="ECO:0000259" key="3">
    <source>
        <dbReference type="PROSITE" id="PS51387"/>
    </source>
</evidence>
<dbReference type="InterPro" id="IPR016169">
    <property type="entry name" value="FAD-bd_PCMH_sub2"/>
</dbReference>
<evidence type="ECO:0000313" key="4">
    <source>
        <dbReference type="EMBL" id="NLR76067.1"/>
    </source>
</evidence>
<dbReference type="InterPro" id="IPR036318">
    <property type="entry name" value="FAD-bd_PCMH-like_sf"/>
</dbReference>
<sequence length="351" mass="37702">MLDALQAQIRQACHAGQPLAIRGGGSHAGQLPAPGPGHTLQVSDYQGIVQHDPAELVITVRAGTPIAVVNAHLAQHQQMLAHEPPEHDGQATVGGMVATASAGPRRVYRGPVRDQLLGAQLIDGRGELLRFGGRVMKNVAGFDISRMLAGSRGSLGVLTELTFRVWPLPEEERTLVFAAHEQEAITWLNQWAGQPLPLSGSAWQDGQLWIRLSGHSASVTAAHRLLGGGLDEAPPWSALREQHFARQTLSTGEALWRLSVPPTAPPLALPGLTLLEWGGGLRWLKAPLSAEAIIRQRVQALGGHCQCWRAEGAPQQVFDPLPAPLLALQQRIKARFDPAGVFNPGLFYPTL</sequence>
<organism evidence="4 5">
    <name type="scientific">Leeia aquatica</name>
    <dbReference type="NCBI Taxonomy" id="2725557"/>
    <lineage>
        <taxon>Bacteria</taxon>
        <taxon>Pseudomonadati</taxon>
        <taxon>Pseudomonadota</taxon>
        <taxon>Betaproteobacteria</taxon>
        <taxon>Neisseriales</taxon>
        <taxon>Leeiaceae</taxon>
        <taxon>Leeia</taxon>
    </lineage>
</organism>
<comment type="caution">
    <text evidence="4">The sequence shown here is derived from an EMBL/GenBank/DDBJ whole genome shotgun (WGS) entry which is preliminary data.</text>
</comment>